<name>A0AAD7IAQ8_9AGAR</name>
<feature type="transmembrane region" description="Helical" evidence="5">
    <location>
        <begin position="58"/>
        <end position="82"/>
    </location>
</feature>
<gene>
    <name evidence="6" type="ORF">DFH07DRAFT_965961</name>
</gene>
<protein>
    <submittedName>
        <fullName evidence="6">Uncharacterized protein</fullName>
    </submittedName>
</protein>
<dbReference type="Pfam" id="PF04479">
    <property type="entry name" value="RTA1"/>
    <property type="match status" value="1"/>
</dbReference>
<keyword evidence="4 5" id="KW-0472">Membrane</keyword>
<sequence length="87" mass="9689">MASSASTLVGANIDTHIMLSGIGFQFAIIVLFSDLTIDFMQQYVCDRPMHTDSSVHGILMPCLKLMLAVIVFTTTLLFIRWYTLSQS</sequence>
<accession>A0AAD7IAQ8</accession>
<evidence type="ECO:0000256" key="1">
    <source>
        <dbReference type="ARBA" id="ARBA00004141"/>
    </source>
</evidence>
<dbReference type="Proteomes" id="UP001215280">
    <property type="component" value="Unassembled WGS sequence"/>
</dbReference>
<reference evidence="6" key="1">
    <citation type="submission" date="2023-03" db="EMBL/GenBank/DDBJ databases">
        <title>Massive genome expansion in bonnet fungi (Mycena s.s.) driven by repeated elements and novel gene families across ecological guilds.</title>
        <authorList>
            <consortium name="Lawrence Berkeley National Laboratory"/>
            <person name="Harder C.B."/>
            <person name="Miyauchi S."/>
            <person name="Viragh M."/>
            <person name="Kuo A."/>
            <person name="Thoen E."/>
            <person name="Andreopoulos B."/>
            <person name="Lu D."/>
            <person name="Skrede I."/>
            <person name="Drula E."/>
            <person name="Henrissat B."/>
            <person name="Morin E."/>
            <person name="Kohler A."/>
            <person name="Barry K."/>
            <person name="LaButti K."/>
            <person name="Morin E."/>
            <person name="Salamov A."/>
            <person name="Lipzen A."/>
            <person name="Mereny Z."/>
            <person name="Hegedus B."/>
            <person name="Baldrian P."/>
            <person name="Stursova M."/>
            <person name="Weitz H."/>
            <person name="Taylor A."/>
            <person name="Grigoriev I.V."/>
            <person name="Nagy L.G."/>
            <person name="Martin F."/>
            <person name="Kauserud H."/>
        </authorList>
    </citation>
    <scope>NUCLEOTIDE SEQUENCE</scope>
    <source>
        <strain evidence="6">CBHHK188m</strain>
    </source>
</reference>
<keyword evidence="3 5" id="KW-1133">Transmembrane helix</keyword>
<evidence type="ECO:0000256" key="4">
    <source>
        <dbReference type="ARBA" id="ARBA00023136"/>
    </source>
</evidence>
<comment type="caution">
    <text evidence="6">The sequence shown here is derived from an EMBL/GenBank/DDBJ whole genome shotgun (WGS) entry which is preliminary data.</text>
</comment>
<evidence type="ECO:0000256" key="5">
    <source>
        <dbReference type="SAM" id="Phobius"/>
    </source>
</evidence>
<dbReference type="AlphaFoldDB" id="A0AAD7IAQ8"/>
<organism evidence="6 7">
    <name type="scientific">Mycena maculata</name>
    <dbReference type="NCBI Taxonomy" id="230809"/>
    <lineage>
        <taxon>Eukaryota</taxon>
        <taxon>Fungi</taxon>
        <taxon>Dikarya</taxon>
        <taxon>Basidiomycota</taxon>
        <taxon>Agaricomycotina</taxon>
        <taxon>Agaricomycetes</taxon>
        <taxon>Agaricomycetidae</taxon>
        <taxon>Agaricales</taxon>
        <taxon>Marasmiineae</taxon>
        <taxon>Mycenaceae</taxon>
        <taxon>Mycena</taxon>
    </lineage>
</organism>
<dbReference type="InterPro" id="IPR007568">
    <property type="entry name" value="RTA1"/>
</dbReference>
<keyword evidence="2 5" id="KW-0812">Transmembrane</keyword>
<comment type="subcellular location">
    <subcellularLocation>
        <location evidence="1">Membrane</location>
        <topology evidence="1">Multi-pass membrane protein</topology>
    </subcellularLocation>
</comment>
<dbReference type="GO" id="GO:0016020">
    <property type="term" value="C:membrane"/>
    <property type="evidence" value="ECO:0007669"/>
    <property type="project" value="UniProtKB-SubCell"/>
</dbReference>
<evidence type="ECO:0000256" key="3">
    <source>
        <dbReference type="ARBA" id="ARBA00022989"/>
    </source>
</evidence>
<evidence type="ECO:0000313" key="6">
    <source>
        <dbReference type="EMBL" id="KAJ7738864.1"/>
    </source>
</evidence>
<dbReference type="EMBL" id="JARJLG010000135">
    <property type="protein sequence ID" value="KAJ7738864.1"/>
    <property type="molecule type" value="Genomic_DNA"/>
</dbReference>
<proteinExistence type="predicted"/>
<keyword evidence="7" id="KW-1185">Reference proteome</keyword>
<evidence type="ECO:0000313" key="7">
    <source>
        <dbReference type="Proteomes" id="UP001215280"/>
    </source>
</evidence>
<evidence type="ECO:0000256" key="2">
    <source>
        <dbReference type="ARBA" id="ARBA00022692"/>
    </source>
</evidence>
<feature type="transmembrane region" description="Helical" evidence="5">
    <location>
        <begin position="17"/>
        <end position="37"/>
    </location>
</feature>